<comment type="caution">
    <text evidence="20">The sequence shown here is derived from an EMBL/GenBank/DDBJ whole genome shotgun (WGS) entry which is preliminary data.</text>
</comment>
<dbReference type="Proteomes" id="UP000452235">
    <property type="component" value="Unassembled WGS sequence"/>
</dbReference>
<dbReference type="GO" id="GO:0009251">
    <property type="term" value="P:glucan catabolic process"/>
    <property type="evidence" value="ECO:0007669"/>
    <property type="project" value="TreeGrafter"/>
</dbReference>
<dbReference type="AlphaFoldDB" id="A0A5M3ZCP5"/>
<dbReference type="InterPro" id="IPR050386">
    <property type="entry name" value="Glycosyl_hydrolase_5"/>
</dbReference>
<evidence type="ECO:0000256" key="17">
    <source>
        <dbReference type="ARBA" id="ARBA00073338"/>
    </source>
</evidence>
<evidence type="ECO:0000256" key="5">
    <source>
        <dbReference type="ARBA" id="ARBA00022801"/>
    </source>
</evidence>
<keyword evidence="9" id="KW-0961">Cell wall biogenesis/degradation</keyword>
<evidence type="ECO:0000256" key="12">
    <source>
        <dbReference type="ARBA" id="ARBA00037628"/>
    </source>
</evidence>
<keyword evidence="4" id="KW-0732">Signal</keyword>
<dbReference type="Gene3D" id="3.20.20.80">
    <property type="entry name" value="Glycosidases"/>
    <property type="match status" value="1"/>
</dbReference>
<evidence type="ECO:0000256" key="6">
    <source>
        <dbReference type="ARBA" id="ARBA00023180"/>
    </source>
</evidence>
<evidence type="ECO:0000256" key="9">
    <source>
        <dbReference type="ARBA" id="ARBA00023316"/>
    </source>
</evidence>
<dbReference type="GO" id="GO:0046557">
    <property type="term" value="F:glucan endo-1,6-beta-glucosidase activity"/>
    <property type="evidence" value="ECO:0007669"/>
    <property type="project" value="UniProtKB-EC"/>
</dbReference>
<feature type="domain" description="Glycoside hydrolase family 5" evidence="19">
    <location>
        <begin position="84"/>
        <end position="371"/>
    </location>
</feature>
<dbReference type="VEuPathDB" id="FungiDB:ATEG_09844"/>
<keyword evidence="21" id="KW-1185">Reference proteome</keyword>
<evidence type="ECO:0000256" key="8">
    <source>
        <dbReference type="ARBA" id="ARBA00023295"/>
    </source>
</evidence>
<evidence type="ECO:0000256" key="13">
    <source>
        <dbReference type="ARBA" id="ARBA00038935"/>
    </source>
</evidence>
<evidence type="ECO:0000313" key="21">
    <source>
        <dbReference type="Proteomes" id="UP000452235"/>
    </source>
</evidence>
<dbReference type="PANTHER" id="PTHR31297">
    <property type="entry name" value="GLUCAN ENDO-1,6-BETA-GLUCOSIDASE B"/>
    <property type="match status" value="1"/>
</dbReference>
<dbReference type="SUPFAM" id="SSF51445">
    <property type="entry name" value="(Trans)glycosidases"/>
    <property type="match status" value="1"/>
</dbReference>
<comment type="similarity">
    <text evidence="2 18">Belongs to the glycosyl hydrolase 5 (cellulase A) family.</text>
</comment>
<dbReference type="PANTHER" id="PTHR31297:SF39">
    <property type="entry name" value="GLUCAN ENDO-1,6-BETA-GLUCOSIDASE B"/>
    <property type="match status" value="1"/>
</dbReference>
<sequence length="404" mass="45793">MTTYQTLFLISLAISTLVTAWLPETDKTITSRNGTNLFASSKGKIRGVNMGSQFVFEPWIAEKAWSSMGCKGQKSEFDCVTSLGQDAANKAFAQHWGSWITQDDITEIQSYTLNTIRVPIGYWMKEDLVNKTSEHFPQGGFAYLEKLCGWASDAGLYIILDLHGAPGAQTPHNPFTGQYASTAGFYNDYQFGRALEFLEWITTKVHQSDSFRNVGMLEIVNEPLQNAQKVGSMRSTYYPDAFKRIRAAEQKLNVTKSGYLHIQMMDKLWGSGDPEEYLTDKYYAAYDDHRYLKWDPKVNVSKESYISTSCSDELDSNTPTIVGEWSLSVPEDVASTPDWDMDTNKDFYKKWFAAQITAYEKQRGWVFWTWKTQLGGYRWSYKDAVAAGVIPEDIDSALNMGVCN</sequence>
<keyword evidence="3" id="KW-0964">Secreted</keyword>
<dbReference type="FunFam" id="3.20.20.80:FF:000269">
    <property type="entry name" value="Probable glucan endo-1,6-beta-glucosidase B"/>
    <property type="match status" value="1"/>
</dbReference>
<gene>
    <name evidence="20" type="ORF">ATEIFO6365_0013035300</name>
</gene>
<dbReference type="GO" id="GO:0071555">
    <property type="term" value="P:cell wall organization"/>
    <property type="evidence" value="ECO:0007669"/>
    <property type="project" value="UniProtKB-KW"/>
</dbReference>
<evidence type="ECO:0000256" key="2">
    <source>
        <dbReference type="ARBA" id="ARBA00005641"/>
    </source>
</evidence>
<keyword evidence="6" id="KW-0325">Glycoprotein</keyword>
<dbReference type="InterPro" id="IPR001547">
    <property type="entry name" value="Glyco_hydro_5"/>
</dbReference>
<evidence type="ECO:0000256" key="16">
    <source>
        <dbReference type="ARBA" id="ARBA00043257"/>
    </source>
</evidence>
<evidence type="ECO:0000313" key="20">
    <source>
        <dbReference type="EMBL" id="GFF21019.1"/>
    </source>
</evidence>
<keyword evidence="7" id="KW-0119">Carbohydrate metabolism</keyword>
<evidence type="ECO:0000256" key="15">
    <source>
        <dbReference type="ARBA" id="ARBA00042025"/>
    </source>
</evidence>
<protein>
    <recommendedName>
        <fullName evidence="17">Probable glucan endo-1,6-beta-glucosidase B</fullName>
        <ecNumber evidence="13">3.2.1.75</ecNumber>
    </recommendedName>
    <alternativeName>
        <fullName evidence="15">Beta-1,6-glucanase B</fullName>
    </alternativeName>
    <alternativeName>
        <fullName evidence="14">Endo-1,6-beta-D-glucanase B</fullName>
    </alternativeName>
    <alternativeName>
        <fullName evidence="16">Endo-1,6-beta-glucanase B</fullName>
    </alternativeName>
</protein>
<dbReference type="EMBL" id="BLJY01000013">
    <property type="protein sequence ID" value="GFF21019.1"/>
    <property type="molecule type" value="Genomic_DNA"/>
</dbReference>
<proteinExistence type="inferred from homology"/>
<comment type="catalytic activity">
    <reaction evidence="11">
        <text>Random hydrolysis of (1-&gt;6)-linkages in (1-&gt;6)-beta-D-glucans.</text>
        <dbReference type="EC" id="3.2.1.75"/>
    </reaction>
</comment>
<dbReference type="OrthoDB" id="1887033at2759"/>
<name>A0A5M3ZCP5_ASPTE</name>
<keyword evidence="5 18" id="KW-0378">Hydrolase</keyword>
<dbReference type="EC" id="3.2.1.75" evidence="13"/>
<evidence type="ECO:0000256" key="4">
    <source>
        <dbReference type="ARBA" id="ARBA00022729"/>
    </source>
</evidence>
<evidence type="ECO:0000256" key="1">
    <source>
        <dbReference type="ARBA" id="ARBA00004613"/>
    </source>
</evidence>
<evidence type="ECO:0000256" key="18">
    <source>
        <dbReference type="RuleBase" id="RU361153"/>
    </source>
</evidence>
<evidence type="ECO:0000256" key="7">
    <source>
        <dbReference type="ARBA" id="ARBA00023277"/>
    </source>
</evidence>
<evidence type="ECO:0000256" key="11">
    <source>
        <dbReference type="ARBA" id="ARBA00036633"/>
    </source>
</evidence>
<dbReference type="GO" id="GO:0005576">
    <property type="term" value="C:extracellular region"/>
    <property type="evidence" value="ECO:0007669"/>
    <property type="project" value="UniProtKB-SubCell"/>
</dbReference>
<evidence type="ECO:0000259" key="19">
    <source>
        <dbReference type="Pfam" id="PF00150"/>
    </source>
</evidence>
<evidence type="ECO:0000256" key="10">
    <source>
        <dbReference type="ARBA" id="ARBA00023326"/>
    </source>
</evidence>
<reference evidence="20 21" key="1">
    <citation type="submission" date="2020-01" db="EMBL/GenBank/DDBJ databases">
        <title>Aspergillus terreus IFO 6365 whole genome shotgun sequence.</title>
        <authorList>
            <person name="Kanamasa S."/>
            <person name="Takahashi H."/>
        </authorList>
    </citation>
    <scope>NUCLEOTIDE SEQUENCE [LARGE SCALE GENOMIC DNA]</scope>
    <source>
        <strain evidence="20 21">IFO 6365</strain>
    </source>
</reference>
<evidence type="ECO:0000256" key="3">
    <source>
        <dbReference type="ARBA" id="ARBA00022525"/>
    </source>
</evidence>
<dbReference type="Pfam" id="PF00150">
    <property type="entry name" value="Cellulase"/>
    <property type="match status" value="1"/>
</dbReference>
<accession>A0A5M3ZCP5</accession>
<comment type="subcellular location">
    <subcellularLocation>
        <location evidence="1">Secreted</location>
    </subcellularLocation>
</comment>
<comment type="function">
    <text evidence="12">Beta-glucanases participate in the metabolism of beta-glucan, the main structural component of the cell wall. Acts on lutean, pustulan and 1,6-oligo-beta-D-glucosides.</text>
</comment>
<keyword evidence="8 18" id="KW-0326">Glycosidase</keyword>
<dbReference type="GO" id="GO:0009986">
    <property type="term" value="C:cell surface"/>
    <property type="evidence" value="ECO:0007669"/>
    <property type="project" value="TreeGrafter"/>
</dbReference>
<evidence type="ECO:0000256" key="14">
    <source>
        <dbReference type="ARBA" id="ARBA00041472"/>
    </source>
</evidence>
<dbReference type="InterPro" id="IPR017853">
    <property type="entry name" value="GH"/>
</dbReference>
<dbReference type="GO" id="GO:0004338">
    <property type="term" value="F:glucan exo-1,3-beta-glucosidase activity"/>
    <property type="evidence" value="ECO:0007669"/>
    <property type="project" value="TreeGrafter"/>
</dbReference>
<organism evidence="20 21">
    <name type="scientific">Aspergillus terreus</name>
    <dbReference type="NCBI Taxonomy" id="33178"/>
    <lineage>
        <taxon>Eukaryota</taxon>
        <taxon>Fungi</taxon>
        <taxon>Dikarya</taxon>
        <taxon>Ascomycota</taxon>
        <taxon>Pezizomycotina</taxon>
        <taxon>Eurotiomycetes</taxon>
        <taxon>Eurotiomycetidae</taxon>
        <taxon>Eurotiales</taxon>
        <taxon>Aspergillaceae</taxon>
        <taxon>Aspergillus</taxon>
        <taxon>Aspergillus subgen. Circumdati</taxon>
    </lineage>
</organism>
<keyword evidence="10" id="KW-0624">Polysaccharide degradation</keyword>